<protein>
    <submittedName>
        <fullName evidence="3">Uncharacterized protein</fullName>
    </submittedName>
</protein>
<proteinExistence type="predicted"/>
<dbReference type="GeneID" id="97206467"/>
<feature type="chain" id="PRO_5043498708" evidence="2">
    <location>
        <begin position="27"/>
        <end position="123"/>
    </location>
</feature>
<feature type="region of interest" description="Disordered" evidence="1">
    <location>
        <begin position="83"/>
        <end position="102"/>
    </location>
</feature>
<comment type="caution">
    <text evidence="3">The sequence shown here is derived from an EMBL/GenBank/DDBJ whole genome shotgun (WGS) entry which is preliminary data.</text>
</comment>
<dbReference type="AlphaFoldDB" id="A0AAW5BT33"/>
<dbReference type="Proteomes" id="UP001299608">
    <property type="component" value="Unassembled WGS sequence"/>
</dbReference>
<keyword evidence="2" id="KW-0732">Signal</keyword>
<evidence type="ECO:0000256" key="1">
    <source>
        <dbReference type="SAM" id="MobiDB-lite"/>
    </source>
</evidence>
<dbReference type="Proteomes" id="UP000669239">
    <property type="component" value="Unassembled WGS sequence"/>
</dbReference>
<reference evidence="4 5" key="1">
    <citation type="journal article" date="2020" name="Cell Host Microbe">
        <title>Functional and Genomic Variation between Human-Derived Isolates of Lachnospiraceae Reveals Inter- and Intra-Species Diversity.</title>
        <authorList>
            <person name="Sorbara M.T."/>
            <person name="Littmann E.R."/>
            <person name="Fontana E."/>
            <person name="Moody T.U."/>
            <person name="Kohout C.E."/>
            <person name="Gjonbalaj M."/>
            <person name="Eaton V."/>
            <person name="Seok R."/>
            <person name="Leiner I.M."/>
            <person name="Pamer E.G."/>
        </authorList>
    </citation>
    <scope>NUCLEOTIDE SEQUENCE [LARGE SCALE GENOMIC DNA]</scope>
    <source>
        <strain evidence="4 5">MSK.1.17</strain>
    </source>
</reference>
<gene>
    <name evidence="4" type="ORF">G5B36_26080</name>
    <name evidence="3" type="ORF">L0N08_06870</name>
</gene>
<feature type="signal peptide" evidence="2">
    <location>
        <begin position="1"/>
        <end position="26"/>
    </location>
</feature>
<keyword evidence="5" id="KW-1185">Reference proteome</keyword>
<dbReference type="RefSeq" id="WP_165641440.1">
    <property type="nucleotide sequence ID" value="NZ_BAABZL010000001.1"/>
</dbReference>
<evidence type="ECO:0000256" key="2">
    <source>
        <dbReference type="SAM" id="SignalP"/>
    </source>
</evidence>
<name>A0AAW5BT33_9FIRM</name>
<evidence type="ECO:0000313" key="4">
    <source>
        <dbReference type="EMBL" id="NSJ52127.1"/>
    </source>
</evidence>
<evidence type="ECO:0000313" key="3">
    <source>
        <dbReference type="EMBL" id="MCG4745127.1"/>
    </source>
</evidence>
<organism evidence="3 6">
    <name type="scientific">Enterocloster aldenensis</name>
    <dbReference type="NCBI Taxonomy" id="358742"/>
    <lineage>
        <taxon>Bacteria</taxon>
        <taxon>Bacillati</taxon>
        <taxon>Bacillota</taxon>
        <taxon>Clostridia</taxon>
        <taxon>Lachnospirales</taxon>
        <taxon>Lachnospiraceae</taxon>
        <taxon>Enterocloster</taxon>
    </lineage>
</organism>
<reference evidence="3" key="3">
    <citation type="submission" date="2022-01" db="EMBL/GenBank/DDBJ databases">
        <title>Collection of gut derived symbiotic bacterial strains cultured from healthy donors.</title>
        <authorList>
            <person name="Lin H."/>
            <person name="Kohout C."/>
            <person name="Waligurski E."/>
            <person name="Pamer E.G."/>
        </authorList>
    </citation>
    <scope>NUCLEOTIDE SEQUENCE</scope>
    <source>
        <strain evidence="3">DFI.6.55</strain>
    </source>
</reference>
<dbReference type="EMBL" id="JAAITT010000058">
    <property type="protein sequence ID" value="NSJ52127.1"/>
    <property type="molecule type" value="Genomic_DNA"/>
</dbReference>
<accession>A0AAW5BT33</accession>
<dbReference type="EMBL" id="JAKNGE010000007">
    <property type="protein sequence ID" value="MCG4745127.1"/>
    <property type="molecule type" value="Genomic_DNA"/>
</dbReference>
<sequence>MMKHKMMAGLAITAIATAALGIPAFAAEARFAAEAKQEIYTVTVKEADGRGTDRTLSDLGNHENGVQYYDTENGSTVSIVQADDTAAHRKLPPQKTDGNGNRYFEMADGSRVYVTQSRGVSID</sequence>
<evidence type="ECO:0000313" key="6">
    <source>
        <dbReference type="Proteomes" id="UP001299608"/>
    </source>
</evidence>
<evidence type="ECO:0000313" key="5">
    <source>
        <dbReference type="Proteomes" id="UP000669239"/>
    </source>
</evidence>
<reference evidence="4" key="2">
    <citation type="submission" date="2020-02" db="EMBL/GenBank/DDBJ databases">
        <authorList>
            <person name="Littmann E."/>
            <person name="Sorbara M."/>
        </authorList>
    </citation>
    <scope>NUCLEOTIDE SEQUENCE</scope>
    <source>
        <strain evidence="4">MSK.1.17</strain>
    </source>
</reference>